<comment type="subcellular location">
    <subcellularLocation>
        <location evidence="1">Membrane</location>
    </subcellularLocation>
</comment>
<keyword evidence="9" id="KW-1185">Reference proteome</keyword>
<proteinExistence type="inferred from homology"/>
<dbReference type="OrthoDB" id="1739666at2759"/>
<evidence type="ECO:0000256" key="4">
    <source>
        <dbReference type="ARBA" id="ARBA00022989"/>
    </source>
</evidence>
<keyword evidence="6" id="KW-0175">Coiled coil</keyword>
<dbReference type="PANTHER" id="PTHR31113:SF3">
    <property type="entry name" value="UPF0496 PROTEIN 1"/>
    <property type="match status" value="1"/>
</dbReference>
<dbReference type="GO" id="GO:0016020">
    <property type="term" value="C:membrane"/>
    <property type="evidence" value="ECO:0007669"/>
    <property type="project" value="UniProtKB-SubCell"/>
</dbReference>
<evidence type="ECO:0000256" key="3">
    <source>
        <dbReference type="ARBA" id="ARBA00022692"/>
    </source>
</evidence>
<dbReference type="EMBL" id="JAGGNH010000008">
    <property type="protein sequence ID" value="KAJ0965402.1"/>
    <property type="molecule type" value="Genomic_DNA"/>
</dbReference>
<keyword evidence="5 7" id="KW-0472">Membrane</keyword>
<evidence type="ECO:0000313" key="9">
    <source>
        <dbReference type="Proteomes" id="UP001085076"/>
    </source>
</evidence>
<dbReference type="PANTHER" id="PTHR31113">
    <property type="entry name" value="UPF0496 PROTEIN 3-RELATED"/>
    <property type="match status" value="1"/>
</dbReference>
<keyword evidence="4 7" id="KW-1133">Transmembrane helix</keyword>
<dbReference type="Proteomes" id="UP001085076">
    <property type="component" value="Miscellaneous, Linkage group lg08"/>
</dbReference>
<keyword evidence="3 7" id="KW-0812">Transmembrane</keyword>
<evidence type="ECO:0000313" key="8">
    <source>
        <dbReference type="EMBL" id="KAJ0965402.1"/>
    </source>
</evidence>
<organism evidence="8 9">
    <name type="scientific">Dioscorea zingiberensis</name>
    <dbReference type="NCBI Taxonomy" id="325984"/>
    <lineage>
        <taxon>Eukaryota</taxon>
        <taxon>Viridiplantae</taxon>
        <taxon>Streptophyta</taxon>
        <taxon>Embryophyta</taxon>
        <taxon>Tracheophyta</taxon>
        <taxon>Spermatophyta</taxon>
        <taxon>Magnoliopsida</taxon>
        <taxon>Liliopsida</taxon>
        <taxon>Dioscoreales</taxon>
        <taxon>Dioscoreaceae</taxon>
        <taxon>Dioscorea</taxon>
    </lineage>
</organism>
<comment type="similarity">
    <text evidence="2">Belongs to the UPF0496 family.</text>
</comment>
<evidence type="ECO:0000256" key="1">
    <source>
        <dbReference type="ARBA" id="ARBA00004370"/>
    </source>
</evidence>
<comment type="caution">
    <text evidence="8">The sequence shown here is derived from an EMBL/GenBank/DDBJ whole genome shotgun (WGS) entry which is preliminary data.</text>
</comment>
<evidence type="ECO:0000256" key="7">
    <source>
        <dbReference type="SAM" id="Phobius"/>
    </source>
</evidence>
<evidence type="ECO:0000256" key="6">
    <source>
        <dbReference type="SAM" id="Coils"/>
    </source>
</evidence>
<gene>
    <name evidence="8" type="ORF">J5N97_026540</name>
</gene>
<evidence type="ECO:0000256" key="2">
    <source>
        <dbReference type="ARBA" id="ARBA00009074"/>
    </source>
</evidence>
<reference evidence="8" key="2">
    <citation type="journal article" date="2022" name="Hortic Res">
        <title>The genome of Dioscorea zingiberensis sheds light on the biosynthesis, origin and evolution of the medicinally important diosgenin saponins.</title>
        <authorList>
            <person name="Li Y."/>
            <person name="Tan C."/>
            <person name="Li Z."/>
            <person name="Guo J."/>
            <person name="Li S."/>
            <person name="Chen X."/>
            <person name="Wang C."/>
            <person name="Dai X."/>
            <person name="Yang H."/>
            <person name="Song W."/>
            <person name="Hou L."/>
            <person name="Xu J."/>
            <person name="Tong Z."/>
            <person name="Xu A."/>
            <person name="Yuan X."/>
            <person name="Wang W."/>
            <person name="Yang Q."/>
            <person name="Chen L."/>
            <person name="Sun Z."/>
            <person name="Wang K."/>
            <person name="Pan B."/>
            <person name="Chen J."/>
            <person name="Bao Y."/>
            <person name="Liu F."/>
            <person name="Qi X."/>
            <person name="Gang D.R."/>
            <person name="Wen J."/>
            <person name="Li J."/>
        </authorList>
    </citation>
    <scope>NUCLEOTIDE SEQUENCE</scope>
    <source>
        <strain evidence="8">Dzin_1.0</strain>
    </source>
</reference>
<feature type="transmembrane region" description="Helical" evidence="7">
    <location>
        <begin position="148"/>
        <end position="169"/>
    </location>
</feature>
<feature type="coiled-coil region" evidence="6">
    <location>
        <begin position="270"/>
        <end position="297"/>
    </location>
</feature>
<dbReference type="InterPro" id="IPR007749">
    <property type="entry name" value="DUF677"/>
</dbReference>
<name>A0A9D5H6W8_9LILI</name>
<sequence>MGCKLSTSNSRVRTSQAVRDAASELFCINRDAVDSFIQLKGDIDVELMKLVPEQLKTTMKTLHFMGDLKCFLIKVGDMVLPFLAADGSSGADELIQKVKDFKATEEPVAMRLILEDYKQVFSRQLRELHLRKNRLDRTLRKVKAWRKAWNIVYSTVKFTVIALSVALTVLTAPPAATAVAGAASGVMGLVQPWVDSKWDDYQSSCEAERELTGKILNEASLTLYGVNDVGVLLRRLEVQIATLTDHAEFGIEEDEDAAARMVVERMKGKAAVVMASVESLKEKADRLREELRRTAVTFLQSVTDQVHTYTAK</sequence>
<dbReference type="AlphaFoldDB" id="A0A9D5H6W8"/>
<protein>
    <submittedName>
        <fullName evidence="8">Uncharacterized protein</fullName>
    </submittedName>
</protein>
<accession>A0A9D5H6W8</accession>
<reference evidence="8" key="1">
    <citation type="submission" date="2021-03" db="EMBL/GenBank/DDBJ databases">
        <authorList>
            <person name="Li Z."/>
            <person name="Yang C."/>
        </authorList>
    </citation>
    <scope>NUCLEOTIDE SEQUENCE</scope>
    <source>
        <strain evidence="8">Dzin_1.0</strain>
        <tissue evidence="8">Leaf</tissue>
    </source>
</reference>
<dbReference type="Pfam" id="PF05055">
    <property type="entry name" value="DUF677"/>
    <property type="match status" value="1"/>
</dbReference>
<evidence type="ECO:0000256" key="5">
    <source>
        <dbReference type="ARBA" id="ARBA00023136"/>
    </source>
</evidence>